<accession>A0A9E2BID9</accession>
<gene>
    <name evidence="1" type="ORF">DDT42_02035</name>
</gene>
<name>A0A9E2BID9_PSYF1</name>
<protein>
    <submittedName>
        <fullName evidence="1">Uncharacterized protein</fullName>
    </submittedName>
</protein>
<evidence type="ECO:0000313" key="1">
    <source>
        <dbReference type="EMBL" id="MBT9146153.1"/>
    </source>
</evidence>
<reference evidence="1 2" key="1">
    <citation type="journal article" date="2021" name="bioRxiv">
        <title>Unique metabolic strategies in Hadean analogues reveal hints for primordial physiology.</title>
        <authorList>
            <person name="Nobu M.K."/>
            <person name="Nakai R."/>
            <person name="Tamazawa S."/>
            <person name="Mori H."/>
            <person name="Toyoda A."/>
            <person name="Ijiri A."/>
            <person name="Suzuki S."/>
            <person name="Kurokawa K."/>
            <person name="Kamagata Y."/>
            <person name="Tamaki H."/>
        </authorList>
    </citation>
    <scope>NUCLEOTIDE SEQUENCE [LARGE SCALE GENOMIC DNA]</scope>
    <source>
        <strain evidence="1">BS525</strain>
    </source>
</reference>
<proteinExistence type="predicted"/>
<dbReference type="AlphaFoldDB" id="A0A9E2BID9"/>
<sequence>MPICADRVITAPPRHTLAAVIASSLILPVATAKSANFVSVTDKSTNFIPVIDKLRWSNSGALICVSKDVFTDSAVNF</sequence>
<evidence type="ECO:0000313" key="2">
    <source>
        <dbReference type="Proteomes" id="UP000811545"/>
    </source>
</evidence>
<organism evidence="1 2">
    <name type="scientific">Psychracetigena formicireducens</name>
    <dbReference type="NCBI Taxonomy" id="2986056"/>
    <lineage>
        <taxon>Bacteria</taxon>
        <taxon>Bacillati</taxon>
        <taxon>Candidatus Lithacetigenota</taxon>
        <taxon>Candidatus Psychracetigena</taxon>
    </lineage>
</organism>
<dbReference type="EMBL" id="QLTW01000350">
    <property type="protein sequence ID" value="MBT9146153.1"/>
    <property type="molecule type" value="Genomic_DNA"/>
</dbReference>
<comment type="caution">
    <text evidence="1">The sequence shown here is derived from an EMBL/GenBank/DDBJ whole genome shotgun (WGS) entry which is preliminary data.</text>
</comment>
<dbReference type="Proteomes" id="UP000811545">
    <property type="component" value="Unassembled WGS sequence"/>
</dbReference>